<dbReference type="Gene3D" id="3.30.420.10">
    <property type="entry name" value="Ribonuclease H-like superfamily/Ribonuclease H"/>
    <property type="match status" value="1"/>
</dbReference>
<dbReference type="STRING" id="35722.A0A0B7NEQ2"/>
<accession>A0A0B7NEQ2</accession>
<dbReference type="Pfam" id="PF13358">
    <property type="entry name" value="DDE_3"/>
    <property type="match status" value="1"/>
</dbReference>
<dbReference type="SUPFAM" id="SSF46689">
    <property type="entry name" value="Homeodomain-like"/>
    <property type="match status" value="1"/>
</dbReference>
<evidence type="ECO:0000313" key="2">
    <source>
        <dbReference type="EMBL" id="CEP13855.1"/>
    </source>
</evidence>
<gene>
    <name evidence="2" type="primary">PARPA_07990.1 scaffold 31073</name>
</gene>
<evidence type="ECO:0000313" key="3">
    <source>
        <dbReference type="Proteomes" id="UP000054107"/>
    </source>
</evidence>
<feature type="domain" description="Tc1-like transposase DDE" evidence="1">
    <location>
        <begin position="248"/>
        <end position="334"/>
    </location>
</feature>
<evidence type="ECO:0000259" key="1">
    <source>
        <dbReference type="Pfam" id="PF13358"/>
    </source>
</evidence>
<organism evidence="2 3">
    <name type="scientific">Parasitella parasitica</name>
    <dbReference type="NCBI Taxonomy" id="35722"/>
    <lineage>
        <taxon>Eukaryota</taxon>
        <taxon>Fungi</taxon>
        <taxon>Fungi incertae sedis</taxon>
        <taxon>Mucoromycota</taxon>
        <taxon>Mucoromycotina</taxon>
        <taxon>Mucoromycetes</taxon>
        <taxon>Mucorales</taxon>
        <taxon>Mucorineae</taxon>
        <taxon>Mucoraceae</taxon>
        <taxon>Parasitella</taxon>
    </lineage>
</organism>
<dbReference type="InterPro" id="IPR036397">
    <property type="entry name" value="RNaseH_sf"/>
</dbReference>
<dbReference type="PANTHER" id="PTHR46564">
    <property type="entry name" value="TRANSPOSASE"/>
    <property type="match status" value="1"/>
</dbReference>
<dbReference type="PANTHER" id="PTHR46564:SF1">
    <property type="entry name" value="TRANSPOSASE"/>
    <property type="match status" value="1"/>
</dbReference>
<proteinExistence type="predicted"/>
<dbReference type="Proteomes" id="UP000054107">
    <property type="component" value="Unassembled WGS sequence"/>
</dbReference>
<dbReference type="AlphaFoldDB" id="A0A0B7NEQ2"/>
<reference evidence="2 3" key="1">
    <citation type="submission" date="2014-09" db="EMBL/GenBank/DDBJ databases">
        <authorList>
            <person name="Ellenberger Sabrina"/>
        </authorList>
    </citation>
    <scope>NUCLEOTIDE SEQUENCE [LARGE SCALE GENOMIC DNA]</scope>
    <source>
        <strain evidence="2 3">CBS 412.66</strain>
    </source>
</reference>
<protein>
    <recommendedName>
        <fullName evidence="1">Tc1-like transposase DDE domain-containing protein</fullName>
    </recommendedName>
</protein>
<dbReference type="EMBL" id="LN730558">
    <property type="protein sequence ID" value="CEP13855.1"/>
    <property type="molecule type" value="Genomic_DNA"/>
</dbReference>
<keyword evidence="3" id="KW-1185">Reference proteome</keyword>
<dbReference type="OrthoDB" id="2283674at2759"/>
<sequence>MDALFSFYEFETARIKWLIAKKYRGSFRATIRNCEFYLAAKPKDDDKDTEMVDIPMIKVKVAKAPVNITYIIYYDDHTSEKFIDRMIEGPVRRGRVAEVARQFGIAYNTVNRWWKLYNETGETPYKKSEKNVGRPSSFSVGHEQHIEEIVQQNPQICADDIIDSLVHKFEGFSISKSQMNHHLKNNMFITKLSKPLASKKERSKKRKIATGKDQKEGNIVIEEPVVEYVEAGNQQDDRESNKAPSKGTTTAHFIKFMNELLDIMDSDENFKGSYFVMDNCTIHKSHPMKRKIEGRGYKVMYLPPYSPELNAIENFWAVVKGKMKRENLMTEETLSNNC</sequence>
<dbReference type="InterPro" id="IPR038717">
    <property type="entry name" value="Tc1-like_DDE_dom"/>
</dbReference>
<dbReference type="InterPro" id="IPR009057">
    <property type="entry name" value="Homeodomain-like_sf"/>
</dbReference>
<dbReference type="GO" id="GO:0003676">
    <property type="term" value="F:nucleic acid binding"/>
    <property type="evidence" value="ECO:0007669"/>
    <property type="project" value="InterPro"/>
</dbReference>
<name>A0A0B7NEQ2_9FUNG</name>